<dbReference type="EMBL" id="ADMC01000034">
    <property type="protein sequence ID" value="EHP45098.1"/>
    <property type="molecule type" value="Genomic_DNA"/>
</dbReference>
<sequence length="195" mass="22983">MNDILRLALQNQEKARKIIEELQLIPIWKSVGADPHLVGSLRMGLLMKHRDIDFHIYSDPLEVSQSFAAIQKMAKNPAIRQIEYKNLSDTEEKCIEWHAWYTDHTNELWQIDMIHILKGSFYDGYFEKMADRIVALLTPETKQLILQLKNDTPESEKIMGVEYYQAVLRDGIRNYADFEKWRIHHPVNGILHWIP</sequence>
<dbReference type="GeneID" id="98070463"/>
<organism evidence="1 2">
    <name type="scientific">Odoribacter laneus YIT 12061</name>
    <dbReference type="NCBI Taxonomy" id="742817"/>
    <lineage>
        <taxon>Bacteria</taxon>
        <taxon>Pseudomonadati</taxon>
        <taxon>Bacteroidota</taxon>
        <taxon>Bacteroidia</taxon>
        <taxon>Bacteroidales</taxon>
        <taxon>Odoribacteraceae</taxon>
        <taxon>Odoribacter</taxon>
    </lineage>
</organism>
<evidence type="ECO:0000313" key="2">
    <source>
        <dbReference type="Proteomes" id="UP000004892"/>
    </source>
</evidence>
<dbReference type="PATRIC" id="fig|742817.3.peg.3147"/>
<accession>H1DL07</accession>
<dbReference type="RefSeq" id="WP_009138086.1">
    <property type="nucleotide sequence ID" value="NZ_JH594598.1"/>
</dbReference>
<name>H1DL07_9BACT</name>
<dbReference type="Proteomes" id="UP000004892">
    <property type="component" value="Unassembled WGS sequence"/>
</dbReference>
<comment type="caution">
    <text evidence="1">The sequence shown here is derived from an EMBL/GenBank/DDBJ whole genome shotgun (WGS) entry which is preliminary data.</text>
</comment>
<dbReference type="STRING" id="742817.HMPREF9449_02943"/>
<dbReference type="HOGENOM" id="CLU_117106_0_0_10"/>
<reference evidence="1 2" key="1">
    <citation type="submission" date="2012-01" db="EMBL/GenBank/DDBJ databases">
        <title>The Genome Sequence of Odoribacter laneus YIT 12061.</title>
        <authorList>
            <consortium name="The Broad Institute Genome Sequencing Platform"/>
            <person name="Earl A."/>
            <person name="Ward D."/>
            <person name="Feldgarden M."/>
            <person name="Gevers D."/>
            <person name="Morotomi M."/>
            <person name="Young S.K."/>
            <person name="Zeng Q."/>
            <person name="Gargeya S."/>
            <person name="Fitzgerald M."/>
            <person name="Haas B."/>
            <person name="Abouelleil A."/>
            <person name="Alvarado L."/>
            <person name="Arachchi H.M."/>
            <person name="Berlin A."/>
            <person name="Chapman S.B."/>
            <person name="Gearin G."/>
            <person name="Goldberg J."/>
            <person name="Griggs A."/>
            <person name="Gujja S."/>
            <person name="Hansen M."/>
            <person name="Heiman D."/>
            <person name="Howarth C."/>
            <person name="Larimer J."/>
            <person name="Lui A."/>
            <person name="MacDonald P.J.P."/>
            <person name="McCowen C."/>
            <person name="Montmayeur A."/>
            <person name="Murphy C."/>
            <person name="Neiman D."/>
            <person name="Pearson M."/>
            <person name="Priest M."/>
            <person name="Roberts A."/>
            <person name="Saif S."/>
            <person name="Shea T."/>
            <person name="Sisk P."/>
            <person name="Stolte C."/>
            <person name="Sykes S."/>
            <person name="Wortman J."/>
            <person name="Nusbaum C."/>
            <person name="Birren B."/>
        </authorList>
    </citation>
    <scope>NUCLEOTIDE SEQUENCE [LARGE SCALE GENOMIC DNA]</scope>
    <source>
        <strain evidence="1 2">YIT 12061</strain>
    </source>
</reference>
<protein>
    <recommendedName>
        <fullName evidence="3">Polymerase nucleotidyl transferase domain-containing protein</fullName>
    </recommendedName>
</protein>
<evidence type="ECO:0000313" key="1">
    <source>
        <dbReference type="EMBL" id="EHP45098.1"/>
    </source>
</evidence>
<dbReference type="eggNOG" id="ENOG502ZCAQ">
    <property type="taxonomic scope" value="Bacteria"/>
</dbReference>
<proteinExistence type="predicted"/>
<evidence type="ECO:0008006" key="3">
    <source>
        <dbReference type="Google" id="ProtNLM"/>
    </source>
</evidence>
<gene>
    <name evidence="1" type="ORF">HMPREF9449_02943</name>
</gene>
<dbReference type="AlphaFoldDB" id="H1DL07"/>
<keyword evidence="2" id="KW-1185">Reference proteome</keyword>